<feature type="region of interest" description="Disordered" evidence="1">
    <location>
        <begin position="1"/>
        <end position="24"/>
    </location>
</feature>
<dbReference type="AlphaFoldDB" id="D7FIY3"/>
<dbReference type="EMBL" id="FN647898">
    <property type="protein sequence ID" value="CBJ28931.1"/>
    <property type="molecule type" value="Genomic_DNA"/>
</dbReference>
<keyword evidence="3" id="KW-1185">Reference proteome</keyword>
<reference evidence="2 3" key="1">
    <citation type="journal article" date="2010" name="Nature">
        <title>The Ectocarpus genome and the independent evolution of multicellularity in brown algae.</title>
        <authorList>
            <person name="Cock J.M."/>
            <person name="Sterck L."/>
            <person name="Rouze P."/>
            <person name="Scornet D."/>
            <person name="Allen A.E."/>
            <person name="Amoutzias G."/>
            <person name="Anthouard V."/>
            <person name="Artiguenave F."/>
            <person name="Aury J.M."/>
            <person name="Badger J.H."/>
            <person name="Beszteri B."/>
            <person name="Billiau K."/>
            <person name="Bonnet E."/>
            <person name="Bothwell J.H."/>
            <person name="Bowler C."/>
            <person name="Boyen C."/>
            <person name="Brownlee C."/>
            <person name="Carrano C.J."/>
            <person name="Charrier B."/>
            <person name="Cho G.Y."/>
            <person name="Coelho S.M."/>
            <person name="Collen J."/>
            <person name="Corre E."/>
            <person name="Da Silva C."/>
            <person name="Delage L."/>
            <person name="Delaroque N."/>
            <person name="Dittami S.M."/>
            <person name="Doulbeau S."/>
            <person name="Elias M."/>
            <person name="Farnham G."/>
            <person name="Gachon C.M."/>
            <person name="Gschloessl B."/>
            <person name="Heesch S."/>
            <person name="Jabbari K."/>
            <person name="Jubin C."/>
            <person name="Kawai H."/>
            <person name="Kimura K."/>
            <person name="Kloareg B."/>
            <person name="Kupper F.C."/>
            <person name="Lang D."/>
            <person name="Le Bail A."/>
            <person name="Leblanc C."/>
            <person name="Lerouge P."/>
            <person name="Lohr M."/>
            <person name="Lopez P.J."/>
            <person name="Martens C."/>
            <person name="Maumus F."/>
            <person name="Michel G."/>
            <person name="Miranda-Saavedra D."/>
            <person name="Morales J."/>
            <person name="Moreau H."/>
            <person name="Motomura T."/>
            <person name="Nagasato C."/>
            <person name="Napoli C.A."/>
            <person name="Nelson D.R."/>
            <person name="Nyvall-Collen P."/>
            <person name="Peters A.F."/>
            <person name="Pommier C."/>
            <person name="Potin P."/>
            <person name="Poulain J."/>
            <person name="Quesneville H."/>
            <person name="Read B."/>
            <person name="Rensing S.A."/>
            <person name="Ritter A."/>
            <person name="Rousvoal S."/>
            <person name="Samanta M."/>
            <person name="Samson G."/>
            <person name="Schroeder D.C."/>
            <person name="Segurens B."/>
            <person name="Strittmatter M."/>
            <person name="Tonon T."/>
            <person name="Tregear J.W."/>
            <person name="Valentin K."/>
            <person name="von Dassow P."/>
            <person name="Yamagishi T."/>
            <person name="Van de Peer Y."/>
            <person name="Wincker P."/>
        </authorList>
    </citation>
    <scope>NUCLEOTIDE SEQUENCE [LARGE SCALE GENOMIC DNA]</scope>
    <source>
        <strain evidence="3">Ec32 / CCAP1310/4</strain>
    </source>
</reference>
<dbReference type="Proteomes" id="UP000002630">
    <property type="component" value="Linkage Group LG34"/>
</dbReference>
<name>D7FIY3_ECTSI</name>
<protein>
    <submittedName>
        <fullName evidence="2">Uncharacterized protein</fullName>
    </submittedName>
</protein>
<organism evidence="2 3">
    <name type="scientific">Ectocarpus siliculosus</name>
    <name type="common">Brown alga</name>
    <name type="synonym">Conferva siliculosa</name>
    <dbReference type="NCBI Taxonomy" id="2880"/>
    <lineage>
        <taxon>Eukaryota</taxon>
        <taxon>Sar</taxon>
        <taxon>Stramenopiles</taxon>
        <taxon>Ochrophyta</taxon>
        <taxon>PX clade</taxon>
        <taxon>Phaeophyceae</taxon>
        <taxon>Ectocarpales</taxon>
        <taxon>Ectocarpaceae</taxon>
        <taxon>Ectocarpus</taxon>
    </lineage>
</organism>
<dbReference type="EMBL" id="FN649759">
    <property type="protein sequence ID" value="CBJ28931.1"/>
    <property type="molecule type" value="Genomic_DNA"/>
</dbReference>
<evidence type="ECO:0000256" key="1">
    <source>
        <dbReference type="SAM" id="MobiDB-lite"/>
    </source>
</evidence>
<evidence type="ECO:0000313" key="2">
    <source>
        <dbReference type="EMBL" id="CBJ28931.1"/>
    </source>
</evidence>
<proteinExistence type="predicted"/>
<dbReference type="InParanoid" id="D7FIY3"/>
<gene>
    <name evidence="2" type="ORF">Esi_0124_0044</name>
</gene>
<sequence length="58" mass="5966">MGLSRGANLSRAEKGEHGLARGGRVRPPAIVMPFMGGGCFRSCIGPCIGSCLGSRLGY</sequence>
<accession>D7FIY3</accession>
<evidence type="ECO:0000313" key="3">
    <source>
        <dbReference type="Proteomes" id="UP000002630"/>
    </source>
</evidence>